<dbReference type="InterPro" id="IPR001245">
    <property type="entry name" value="Ser-Thr/Tyr_kinase_cat_dom"/>
</dbReference>
<dbReference type="Pfam" id="PF07645">
    <property type="entry name" value="EGF_CA"/>
    <property type="match status" value="1"/>
</dbReference>
<dbReference type="SUPFAM" id="SSF56112">
    <property type="entry name" value="Protein kinase-like (PK-like)"/>
    <property type="match status" value="1"/>
</dbReference>
<keyword evidence="8" id="KW-0547">Nucleotide-binding</keyword>
<dbReference type="PROSITE" id="PS00010">
    <property type="entry name" value="ASX_HYDROXYL"/>
    <property type="match status" value="1"/>
</dbReference>
<dbReference type="Gene3D" id="2.10.25.10">
    <property type="entry name" value="Laminin"/>
    <property type="match status" value="2"/>
</dbReference>
<proteinExistence type="predicted"/>
<evidence type="ECO:0000256" key="10">
    <source>
        <dbReference type="ARBA" id="ARBA00022840"/>
    </source>
</evidence>
<dbReference type="EMBL" id="SDMP01000006">
    <property type="protein sequence ID" value="RYR55197.1"/>
    <property type="molecule type" value="Genomic_DNA"/>
</dbReference>
<accession>A0A445CW81</accession>
<comment type="caution">
    <text evidence="16">Lacks conserved residue(s) required for the propagation of feature annotation.</text>
</comment>
<comment type="caution">
    <text evidence="20">The sequence shown here is derived from an EMBL/GenBank/DDBJ whole genome shotgun (WGS) entry which is preliminary data.</text>
</comment>
<evidence type="ECO:0008006" key="22">
    <source>
        <dbReference type="Google" id="ProtNLM"/>
    </source>
</evidence>
<evidence type="ECO:0000256" key="1">
    <source>
        <dbReference type="ARBA" id="ARBA00004479"/>
    </source>
</evidence>
<keyword evidence="5" id="KW-0812">Transmembrane</keyword>
<feature type="disulfide bond" evidence="16">
    <location>
        <begin position="785"/>
        <end position="802"/>
    </location>
</feature>
<evidence type="ECO:0000313" key="21">
    <source>
        <dbReference type="Proteomes" id="UP000289738"/>
    </source>
</evidence>
<dbReference type="FunFam" id="2.10.25.10:FF:000038">
    <property type="entry name" value="Fibrillin 2"/>
    <property type="match status" value="1"/>
</dbReference>
<keyword evidence="10" id="KW-0067">ATP-binding</keyword>
<gene>
    <name evidence="20" type="ORF">Ahy_A06g030447</name>
</gene>
<dbReference type="SMART" id="SM00181">
    <property type="entry name" value="EGF"/>
    <property type="match status" value="4"/>
</dbReference>
<reference evidence="20 21" key="1">
    <citation type="submission" date="2019-01" db="EMBL/GenBank/DDBJ databases">
        <title>Sequencing of cultivated peanut Arachis hypogaea provides insights into genome evolution and oil improvement.</title>
        <authorList>
            <person name="Chen X."/>
        </authorList>
    </citation>
    <scope>NUCLEOTIDE SEQUENCE [LARGE SCALE GENOMIC DNA]</scope>
    <source>
        <strain evidence="21">cv. Fuhuasheng</strain>
        <tissue evidence="20">Leaves</tissue>
    </source>
</reference>
<dbReference type="InterPro" id="IPR011009">
    <property type="entry name" value="Kinase-like_dom_sf"/>
</dbReference>
<name>A0A445CW81_ARAHY</name>
<dbReference type="InterPro" id="IPR000719">
    <property type="entry name" value="Prot_kinase_dom"/>
</dbReference>
<keyword evidence="3 16" id="KW-0245">EGF-like domain</keyword>
<evidence type="ECO:0000256" key="6">
    <source>
        <dbReference type="ARBA" id="ARBA00022729"/>
    </source>
</evidence>
<dbReference type="InterPro" id="IPR018097">
    <property type="entry name" value="EGF_Ca-bd_CS"/>
</dbReference>
<keyword evidence="9" id="KW-0418">Kinase</keyword>
<dbReference type="PROSITE" id="PS01187">
    <property type="entry name" value="EGF_CA"/>
    <property type="match status" value="1"/>
</dbReference>
<keyword evidence="13 16" id="KW-1015">Disulfide bond</keyword>
<feature type="signal peptide" evidence="17">
    <location>
        <begin position="1"/>
        <end position="18"/>
    </location>
</feature>
<dbReference type="InterPro" id="IPR000152">
    <property type="entry name" value="EGF-type_Asp/Asn_hydroxyl_site"/>
</dbReference>
<evidence type="ECO:0000256" key="7">
    <source>
        <dbReference type="ARBA" id="ARBA00022737"/>
    </source>
</evidence>
<sequence length="1097" mass="121373">MDMLFFTVILVLVQAVVASNQISLSRCQSKCYSIQIPYPFGIGNSSTGATYFLEESFGLTCNSAISNLIWDNKPVIAINVSQGQSYPSLGITNSLSFIISNKDNKYIVVGCSTFGYLTIYSNTSGSIVGCVTQCHNNMSMDEGHCSGDGCCKVDIPTRITTATIQVATYLYCSYSFVVKNGYYSFSKDHLENLLYQMLPVVFDWSVGNKTCKESLSRVTNTCKGNSTCVEAGSGYGYRCQCNQGFEENPYIHACTLCYLFFNNFNLFSMLLKTLMNEIDRFIHDNCFNSIGSYSCFCPNGQSGKQKTKTMAQLTYLNPVVQAVVSSNQISLSGCQSECYDIQIPYPFGIGNSSTSATYFFEESFELTCNSTISICYDSRLGNPVSPTPPFGITNSLSFIISNKDNKYIVVGCSIFGYLTIYSNTSGSIVGCVTQCHNNMSMDEGHCSGNGCCNVDIPTGITTATIQVATYLYCSYSFVVKNGYYSFSKDHLENLPYQMLHVSVGNKTCKESLSRGTNACKGNSTCVETESGYGYRCQCNQGFERNPYLHACTVLVQAVVTSNQISLSRFQSECYGIQIPYPFGIGNSFTGATYFLEESFELTCNSTISNLIWDNKSVIAINVSQGQIDILISAIQVCYDSRLGNLVGLTPPFGITNSLFFIISNKDNKYIVVGYSTFSYLTIFSNTSGSIVVCVTQCHNIMSMDEGHCSGNGCCMVDIPTGMTTVTIQVATYLYCSYSFVVKNGYYSFSKDHLENLPYQILPVVFDWSVGNKTCKESLSRGTNACKGNSTCVEAESGYGYRCQCNQGFEGNPYLHACSDINECDRHIHICLSKDNCLNSIGSYSCFCPNGQSGNGSVIGGCHEKIHRNMLPKIVIGKLLKNCNCIQNITCRCSIHSCFRGNLFVIPQIPKGKTHQLKEKFFKQNGGLILLHQLSTREESSRTTKIFTAEQLKKATNNYDDNLVVGRRGFGTVYKGLLENDKDVAIKKSKTVNPKQVEQFINEVIILSQINRRNIVKLLGCCLETEVPLLVYEFVSNGIVFDFIRNENKINNFTLESKDHLENLPYQMLPVVFDWSVENKTCKESLSRGTNACKGKST</sequence>
<comment type="subcellular location">
    <subcellularLocation>
        <location evidence="1">Membrane</location>
        <topology evidence="1">Single-pass type I membrane protein</topology>
    </subcellularLocation>
</comment>
<evidence type="ECO:0000256" key="15">
    <source>
        <dbReference type="ARBA" id="ARBA00047951"/>
    </source>
</evidence>
<evidence type="ECO:0000313" key="20">
    <source>
        <dbReference type="EMBL" id="RYR55197.1"/>
    </source>
</evidence>
<dbReference type="GO" id="GO:0005509">
    <property type="term" value="F:calcium ion binding"/>
    <property type="evidence" value="ECO:0007669"/>
    <property type="project" value="InterPro"/>
</dbReference>
<dbReference type="PANTHER" id="PTHR33491">
    <property type="entry name" value="OSJNBA0016N04.9 PROTEIN"/>
    <property type="match status" value="1"/>
</dbReference>
<dbReference type="GO" id="GO:0005524">
    <property type="term" value="F:ATP binding"/>
    <property type="evidence" value="ECO:0007669"/>
    <property type="project" value="UniProtKB-KW"/>
</dbReference>
<dbReference type="SMART" id="SM00179">
    <property type="entry name" value="EGF_CA"/>
    <property type="match status" value="2"/>
</dbReference>
<dbReference type="PROSITE" id="PS01186">
    <property type="entry name" value="EGF_2"/>
    <property type="match status" value="3"/>
</dbReference>
<keyword evidence="21" id="KW-1185">Reference proteome</keyword>
<feature type="domain" description="EGF-like" evidence="19">
    <location>
        <begin position="776"/>
        <end position="818"/>
    </location>
</feature>
<dbReference type="Pfam" id="PF07714">
    <property type="entry name" value="PK_Tyr_Ser-Thr"/>
    <property type="match status" value="1"/>
</dbReference>
<dbReference type="STRING" id="3818.A0A445CW81"/>
<dbReference type="PROSITE" id="PS50026">
    <property type="entry name" value="EGF_3"/>
    <property type="match status" value="2"/>
</dbReference>
<evidence type="ECO:0000259" key="18">
    <source>
        <dbReference type="PROSITE" id="PS50011"/>
    </source>
</evidence>
<comment type="catalytic activity">
    <reaction evidence="15">
        <text>L-threonyl-[protein] + ATP = O-phospho-L-threonyl-[protein] + ADP + H(+)</text>
        <dbReference type="Rhea" id="RHEA:46608"/>
        <dbReference type="Rhea" id="RHEA-COMP:11060"/>
        <dbReference type="Rhea" id="RHEA-COMP:11605"/>
        <dbReference type="ChEBI" id="CHEBI:15378"/>
        <dbReference type="ChEBI" id="CHEBI:30013"/>
        <dbReference type="ChEBI" id="CHEBI:30616"/>
        <dbReference type="ChEBI" id="CHEBI:61977"/>
        <dbReference type="ChEBI" id="CHEBI:456216"/>
    </reaction>
</comment>
<dbReference type="GO" id="GO:0016020">
    <property type="term" value="C:membrane"/>
    <property type="evidence" value="ECO:0007669"/>
    <property type="project" value="UniProtKB-SubCell"/>
</dbReference>
<evidence type="ECO:0000259" key="19">
    <source>
        <dbReference type="PROSITE" id="PS50026"/>
    </source>
</evidence>
<dbReference type="FunFam" id="3.30.200.20:FF:000043">
    <property type="entry name" value="Wall-associated receptor kinase 2"/>
    <property type="match status" value="1"/>
</dbReference>
<evidence type="ECO:0000256" key="3">
    <source>
        <dbReference type="ARBA" id="ARBA00022536"/>
    </source>
</evidence>
<evidence type="ECO:0000256" key="2">
    <source>
        <dbReference type="ARBA" id="ARBA00022527"/>
    </source>
</evidence>
<evidence type="ECO:0000256" key="12">
    <source>
        <dbReference type="ARBA" id="ARBA00023136"/>
    </source>
</evidence>
<evidence type="ECO:0000256" key="5">
    <source>
        <dbReference type="ARBA" id="ARBA00022692"/>
    </source>
</evidence>
<feature type="domain" description="Protein kinase" evidence="18">
    <location>
        <begin position="958"/>
        <end position="1097"/>
    </location>
</feature>
<dbReference type="GO" id="GO:0004674">
    <property type="term" value="F:protein serine/threonine kinase activity"/>
    <property type="evidence" value="ECO:0007669"/>
    <property type="project" value="UniProtKB-KW"/>
</dbReference>
<dbReference type="AlphaFoldDB" id="A0A445CW81"/>
<dbReference type="PROSITE" id="PS50011">
    <property type="entry name" value="PROTEIN_KINASE_DOM"/>
    <property type="match status" value="1"/>
</dbReference>
<evidence type="ECO:0000256" key="9">
    <source>
        <dbReference type="ARBA" id="ARBA00022777"/>
    </source>
</evidence>
<comment type="catalytic activity">
    <reaction evidence="14">
        <text>L-seryl-[protein] + ATP = O-phospho-L-seryl-[protein] + ADP + H(+)</text>
        <dbReference type="Rhea" id="RHEA:17989"/>
        <dbReference type="Rhea" id="RHEA-COMP:9863"/>
        <dbReference type="Rhea" id="RHEA-COMP:11604"/>
        <dbReference type="ChEBI" id="CHEBI:15378"/>
        <dbReference type="ChEBI" id="CHEBI:29999"/>
        <dbReference type="ChEBI" id="CHEBI:30616"/>
        <dbReference type="ChEBI" id="CHEBI:83421"/>
        <dbReference type="ChEBI" id="CHEBI:456216"/>
    </reaction>
</comment>
<dbReference type="CDD" id="cd00054">
    <property type="entry name" value="EGF_CA"/>
    <property type="match status" value="1"/>
</dbReference>
<evidence type="ECO:0000256" key="14">
    <source>
        <dbReference type="ARBA" id="ARBA00047558"/>
    </source>
</evidence>
<dbReference type="InterPro" id="IPR000742">
    <property type="entry name" value="EGF"/>
</dbReference>
<evidence type="ECO:0000256" key="16">
    <source>
        <dbReference type="PROSITE-ProRule" id="PRU00076"/>
    </source>
</evidence>
<evidence type="ECO:0000256" key="4">
    <source>
        <dbReference type="ARBA" id="ARBA00022679"/>
    </source>
</evidence>
<evidence type="ECO:0000256" key="17">
    <source>
        <dbReference type="SAM" id="SignalP"/>
    </source>
</evidence>
<evidence type="ECO:0000256" key="13">
    <source>
        <dbReference type="ARBA" id="ARBA00023157"/>
    </source>
</evidence>
<keyword evidence="12" id="KW-0472">Membrane</keyword>
<feature type="domain" description="EGF-like" evidence="19">
    <location>
        <begin position="819"/>
        <end position="857"/>
    </location>
</feature>
<dbReference type="InterPro" id="IPR049883">
    <property type="entry name" value="NOTCH1_EGF-like"/>
</dbReference>
<keyword evidence="7" id="KW-0677">Repeat</keyword>
<feature type="chain" id="PRO_5019342992" description="Protein kinase domain-containing protein" evidence="17">
    <location>
        <begin position="19"/>
        <end position="1097"/>
    </location>
</feature>
<protein>
    <recommendedName>
        <fullName evidence="22">Protein kinase domain-containing protein</fullName>
    </recommendedName>
</protein>
<organism evidence="20 21">
    <name type="scientific">Arachis hypogaea</name>
    <name type="common">Peanut</name>
    <dbReference type="NCBI Taxonomy" id="3818"/>
    <lineage>
        <taxon>Eukaryota</taxon>
        <taxon>Viridiplantae</taxon>
        <taxon>Streptophyta</taxon>
        <taxon>Embryophyta</taxon>
        <taxon>Tracheophyta</taxon>
        <taxon>Spermatophyta</taxon>
        <taxon>Magnoliopsida</taxon>
        <taxon>eudicotyledons</taxon>
        <taxon>Gunneridae</taxon>
        <taxon>Pentapetalae</taxon>
        <taxon>rosids</taxon>
        <taxon>fabids</taxon>
        <taxon>Fabales</taxon>
        <taxon>Fabaceae</taxon>
        <taxon>Papilionoideae</taxon>
        <taxon>50 kb inversion clade</taxon>
        <taxon>dalbergioids sensu lato</taxon>
        <taxon>Dalbergieae</taxon>
        <taxon>Pterocarpus clade</taxon>
        <taxon>Arachis</taxon>
    </lineage>
</organism>
<evidence type="ECO:0000256" key="11">
    <source>
        <dbReference type="ARBA" id="ARBA00022989"/>
    </source>
</evidence>
<keyword evidence="2" id="KW-0723">Serine/threonine-protein kinase</keyword>
<evidence type="ECO:0000256" key="8">
    <source>
        <dbReference type="ARBA" id="ARBA00022741"/>
    </source>
</evidence>
<dbReference type="Proteomes" id="UP000289738">
    <property type="component" value="Chromosome A06"/>
</dbReference>
<dbReference type="Gene3D" id="3.30.200.20">
    <property type="entry name" value="Phosphorylase Kinase, domain 1"/>
    <property type="match status" value="1"/>
</dbReference>
<keyword evidence="6 17" id="KW-0732">Signal</keyword>
<keyword evidence="11" id="KW-1133">Transmembrane helix</keyword>
<dbReference type="SUPFAM" id="SSF57196">
    <property type="entry name" value="EGF/Laminin"/>
    <property type="match status" value="1"/>
</dbReference>
<dbReference type="InterPro" id="IPR001881">
    <property type="entry name" value="EGF-like_Ca-bd_dom"/>
</dbReference>
<keyword evidence="4" id="KW-0808">Transferase</keyword>